<evidence type="ECO:0000313" key="2">
    <source>
        <dbReference type="EMBL" id="KFN45025.1"/>
    </source>
</evidence>
<evidence type="ECO:0000256" key="1">
    <source>
        <dbReference type="SAM" id="MobiDB-lite"/>
    </source>
</evidence>
<feature type="compositionally biased region" description="Polar residues" evidence="1">
    <location>
        <begin position="1"/>
        <end position="14"/>
    </location>
</feature>
<gene>
    <name evidence="2" type="ORF">N789_03110</name>
</gene>
<protein>
    <submittedName>
        <fullName evidence="2">Uncharacterized protein</fullName>
    </submittedName>
</protein>
<accession>A0A091BL22</accession>
<feature type="compositionally biased region" description="Basic and acidic residues" evidence="1">
    <location>
        <begin position="17"/>
        <end position="26"/>
    </location>
</feature>
<dbReference type="EMBL" id="AVCI01000001">
    <property type="protein sequence ID" value="KFN45025.1"/>
    <property type="molecule type" value="Genomic_DNA"/>
</dbReference>
<keyword evidence="3" id="KW-1185">Reference proteome</keyword>
<dbReference type="Proteomes" id="UP000029385">
    <property type="component" value="Unassembled WGS sequence"/>
</dbReference>
<organism evidence="2 3">
    <name type="scientific">Arenimonas oryziterrae DSM 21050 = YC6267</name>
    <dbReference type="NCBI Taxonomy" id="1121015"/>
    <lineage>
        <taxon>Bacteria</taxon>
        <taxon>Pseudomonadati</taxon>
        <taxon>Pseudomonadota</taxon>
        <taxon>Gammaproteobacteria</taxon>
        <taxon>Lysobacterales</taxon>
        <taxon>Lysobacteraceae</taxon>
        <taxon>Arenimonas</taxon>
    </lineage>
</organism>
<proteinExistence type="predicted"/>
<dbReference type="AlphaFoldDB" id="A0A091BL22"/>
<comment type="caution">
    <text evidence="2">The sequence shown here is derived from an EMBL/GenBank/DDBJ whole genome shotgun (WGS) entry which is preliminary data.</text>
</comment>
<evidence type="ECO:0000313" key="3">
    <source>
        <dbReference type="Proteomes" id="UP000029385"/>
    </source>
</evidence>
<name>A0A091BL22_9GAMM</name>
<feature type="region of interest" description="Disordered" evidence="1">
    <location>
        <begin position="1"/>
        <end position="26"/>
    </location>
</feature>
<sequence length="64" mass="7028">MAGSDGSTGLTRSSRPAGDRDPRLARCAHAKEQRDTTLARIGLKRTFDLLRALDREVEIACQCL</sequence>
<reference evidence="2 3" key="1">
    <citation type="submission" date="2013-09" db="EMBL/GenBank/DDBJ databases">
        <title>Genome sequencing of Arenimonas oryziterrae.</title>
        <authorList>
            <person name="Chen F."/>
            <person name="Wang G."/>
        </authorList>
    </citation>
    <scope>NUCLEOTIDE SEQUENCE [LARGE SCALE GENOMIC DNA]</scope>
    <source>
        <strain evidence="2 3">YC6267</strain>
    </source>
</reference>